<accession>A0A090KW43</accession>
<comment type="function">
    <text evidence="1">Catalyzes the irreversible reduction of 2,3-butanediol to (S)-acetoin in the presence of NADH.</text>
</comment>
<evidence type="ECO:0000313" key="11">
    <source>
        <dbReference type="Proteomes" id="UP000032076"/>
    </source>
</evidence>
<feature type="binding site" evidence="8">
    <location>
        <begin position="65"/>
        <end position="66"/>
    </location>
    <ligand>
        <name>NAD(+)</name>
        <dbReference type="ChEBI" id="CHEBI:57540"/>
    </ligand>
</feature>
<comment type="catalytic activity">
    <reaction evidence="6">
        <text>(S)-acetoin + NAD(+) = diacetyl + NADH + H(+)</text>
        <dbReference type="Rhea" id="RHEA:27286"/>
        <dbReference type="ChEBI" id="CHEBI:15378"/>
        <dbReference type="ChEBI" id="CHEBI:15687"/>
        <dbReference type="ChEBI" id="CHEBI:16583"/>
        <dbReference type="ChEBI" id="CHEBI:57540"/>
        <dbReference type="ChEBI" id="CHEBI:57945"/>
        <dbReference type="EC" id="1.1.1.304"/>
    </reaction>
</comment>
<dbReference type="PANTHER" id="PTHR42760">
    <property type="entry name" value="SHORT-CHAIN DEHYDROGENASES/REDUCTASES FAMILY MEMBER"/>
    <property type="match status" value="1"/>
</dbReference>
<evidence type="ECO:0000256" key="8">
    <source>
        <dbReference type="PIRSR" id="PIRSR614007-2"/>
    </source>
</evidence>
<keyword evidence="12" id="KW-1185">Reference proteome</keyword>
<reference evidence="10 11" key="2">
    <citation type="submission" date="2015-01" db="EMBL/GenBank/DDBJ databases">
        <title>Draft Genome Sequences of Four Bacillus thermoamylovorans Strains, Isolated From Food Products.</title>
        <authorList>
            <person name="Krawcyk A.O."/>
            <person name="Berendsen E.M."/>
            <person name="Eijlander R.T."/>
            <person name="de Jong A."/>
            <person name="Wells-Bennik M."/>
            <person name="Kuipers O.P."/>
        </authorList>
    </citation>
    <scope>NUCLEOTIDE SEQUENCE [LARGE SCALE GENOMIC DNA]</scope>
    <source>
        <strain evidence="10 11">B4167</strain>
    </source>
</reference>
<dbReference type="FunFam" id="3.40.50.720:FF:000084">
    <property type="entry name" value="Short-chain dehydrogenase reductase"/>
    <property type="match status" value="1"/>
</dbReference>
<feature type="binding site" evidence="8">
    <location>
        <position position="162"/>
    </location>
    <ligand>
        <name>NAD(+)</name>
        <dbReference type="ChEBI" id="CHEBI:57540"/>
    </ligand>
</feature>
<dbReference type="Proteomes" id="UP000040576">
    <property type="component" value="Unassembled WGS sequence"/>
</dbReference>
<dbReference type="EMBL" id="CCRF01000093">
    <property type="protein sequence ID" value="CEE02929.1"/>
    <property type="molecule type" value="Genomic_DNA"/>
</dbReference>
<feature type="active site" description="Proton acceptor" evidence="7">
    <location>
        <position position="158"/>
    </location>
</feature>
<keyword evidence="5 8" id="KW-0520">NAD</keyword>
<dbReference type="NCBIfam" id="NF005559">
    <property type="entry name" value="PRK07231.1"/>
    <property type="match status" value="1"/>
</dbReference>
<evidence type="ECO:0000256" key="1">
    <source>
        <dbReference type="ARBA" id="ARBA00003200"/>
    </source>
</evidence>
<dbReference type="PRINTS" id="PR00081">
    <property type="entry name" value="GDHRDH"/>
</dbReference>
<dbReference type="AlphaFoldDB" id="A0A090KW43"/>
<proteinExistence type="inferred from homology"/>
<evidence type="ECO:0000313" key="12">
    <source>
        <dbReference type="Proteomes" id="UP000040576"/>
    </source>
</evidence>
<dbReference type="NCBIfam" id="NF006394">
    <property type="entry name" value="PRK08643.1"/>
    <property type="match status" value="1"/>
</dbReference>
<dbReference type="GO" id="GO:0045150">
    <property type="term" value="P:acetoin catabolic process"/>
    <property type="evidence" value="ECO:0007669"/>
    <property type="project" value="InterPro"/>
</dbReference>
<protein>
    <recommendedName>
        <fullName evidence="3">diacetyl reductase [(S)-acetoin forming]</fullName>
        <ecNumber evidence="3">1.1.1.304</ecNumber>
    </recommendedName>
</protein>
<reference evidence="9 12" key="1">
    <citation type="submission" date="2014-07" db="EMBL/GenBank/DDBJ databases">
        <authorList>
            <person name="Wibberg Daniel"/>
        </authorList>
    </citation>
    <scope>NUCLEOTIDE SEQUENCE [LARGE SCALE GENOMIC DNA]</scope>
</reference>
<dbReference type="PANTHER" id="PTHR42760:SF133">
    <property type="entry name" value="3-OXOACYL-[ACYL-CARRIER-PROTEIN] REDUCTASE"/>
    <property type="match status" value="1"/>
</dbReference>
<evidence type="ECO:0000256" key="2">
    <source>
        <dbReference type="ARBA" id="ARBA00006484"/>
    </source>
</evidence>
<feature type="binding site" evidence="8">
    <location>
        <begin position="188"/>
        <end position="193"/>
    </location>
    <ligand>
        <name>NAD(+)</name>
        <dbReference type="ChEBI" id="CHEBI:57540"/>
    </ligand>
</feature>
<dbReference type="EC" id="1.1.1.304" evidence="3"/>
<dbReference type="SUPFAM" id="SSF51735">
    <property type="entry name" value="NAD(P)-binding Rossmann-fold domains"/>
    <property type="match status" value="1"/>
</dbReference>
<dbReference type="Pfam" id="PF13561">
    <property type="entry name" value="adh_short_C2"/>
    <property type="match status" value="1"/>
</dbReference>
<evidence type="ECO:0000256" key="5">
    <source>
        <dbReference type="ARBA" id="ARBA00023027"/>
    </source>
</evidence>
<feature type="binding site" evidence="8">
    <location>
        <position position="92"/>
    </location>
    <ligand>
        <name>NAD(+)</name>
        <dbReference type="ChEBI" id="CHEBI:57540"/>
    </ligand>
</feature>
<dbReference type="NCBIfam" id="TIGR02415">
    <property type="entry name" value="23BDH"/>
    <property type="match status" value="1"/>
</dbReference>
<dbReference type="GO" id="GO:0008206">
    <property type="term" value="P:bile acid metabolic process"/>
    <property type="evidence" value="ECO:0007669"/>
    <property type="project" value="UniProtKB-ARBA"/>
</dbReference>
<dbReference type="PATRIC" id="fig|35841.8.peg.1070"/>
<name>A0A090KW43_9BACI</name>
<dbReference type="PRINTS" id="PR00080">
    <property type="entry name" value="SDRFAMILY"/>
</dbReference>
<dbReference type="EMBL" id="JXLU01000097">
    <property type="protein sequence ID" value="KIO72239.1"/>
    <property type="molecule type" value="Genomic_DNA"/>
</dbReference>
<organism evidence="9 12">
    <name type="scientific">Caldibacillus thermoamylovorans</name>
    <dbReference type="NCBI Taxonomy" id="35841"/>
    <lineage>
        <taxon>Bacteria</taxon>
        <taxon>Bacillati</taxon>
        <taxon>Bacillota</taxon>
        <taxon>Bacilli</taxon>
        <taxon>Bacillales</taxon>
        <taxon>Bacillaceae</taxon>
        <taxon>Caldibacillus</taxon>
    </lineage>
</organism>
<dbReference type="GO" id="GO:0052588">
    <property type="term" value="F:diacetyl reductase ((S)-acetoin forming) (NAD+) activity"/>
    <property type="evidence" value="ECO:0007669"/>
    <property type="project" value="UniProtKB-EC"/>
</dbReference>
<dbReference type="InterPro" id="IPR036291">
    <property type="entry name" value="NAD(P)-bd_dom_sf"/>
</dbReference>
<dbReference type="InterPro" id="IPR014007">
    <property type="entry name" value="23BDH"/>
</dbReference>
<comment type="similarity">
    <text evidence="2">Belongs to the short-chain dehydrogenases/reductases (SDR) family.</text>
</comment>
<feature type="binding site" evidence="8">
    <location>
        <position position="158"/>
    </location>
    <ligand>
        <name>NAD(+)</name>
        <dbReference type="ChEBI" id="CHEBI:57540"/>
    </ligand>
</feature>
<evidence type="ECO:0000256" key="3">
    <source>
        <dbReference type="ARBA" id="ARBA00012848"/>
    </source>
</evidence>
<gene>
    <name evidence="9" type="primary">budC</name>
    <name evidence="10" type="ORF">B4167_2990</name>
    <name evidence="9" type="ORF">BT1A1_3144</name>
</gene>
<sequence length="262" mass="27261">MSDSRVLGKVAYVTGAGQGIGKAIAERLAKDGFAVSCADFNIDAANQVADGINKNGGKAIAVKVDVSDRDQVFNTVKETVEKLGGLDVVVNNAGIGPSTPIEEITPEIYRKVFDINVGGTLWGIQAAVAAFKKLGHGGKIINASSQAGQVGNPDLAVYGGTKFAIRGITQTAARDLAHLGITVNAYCPGIVKTPMMMGIAKEVADAAGKPFEWGLNQFAQNITLKRLSEPEDVAACVSYLAGPDSDYMTGQALIIDGGMVFN</sequence>
<keyword evidence="4 9" id="KW-0560">Oxidoreductase</keyword>
<dbReference type="Gene3D" id="3.40.50.720">
    <property type="entry name" value="NAD(P)-binding Rossmann-like Domain"/>
    <property type="match status" value="1"/>
</dbReference>
<evidence type="ECO:0000256" key="7">
    <source>
        <dbReference type="PIRSR" id="PIRSR614007-1"/>
    </source>
</evidence>
<dbReference type="InterPro" id="IPR002347">
    <property type="entry name" value="SDR_fam"/>
</dbReference>
<evidence type="ECO:0000256" key="4">
    <source>
        <dbReference type="ARBA" id="ARBA00023002"/>
    </source>
</evidence>
<evidence type="ECO:0000256" key="6">
    <source>
        <dbReference type="ARBA" id="ARBA00047315"/>
    </source>
</evidence>
<dbReference type="PROSITE" id="PS00061">
    <property type="entry name" value="ADH_SHORT"/>
    <property type="match status" value="1"/>
</dbReference>
<evidence type="ECO:0000313" key="10">
    <source>
        <dbReference type="EMBL" id="KIO72239.1"/>
    </source>
</evidence>
<feature type="binding site" evidence="8">
    <location>
        <begin position="18"/>
        <end position="20"/>
    </location>
    <ligand>
        <name>NAD(+)</name>
        <dbReference type="ChEBI" id="CHEBI:57540"/>
    </ligand>
</feature>
<dbReference type="InterPro" id="IPR020904">
    <property type="entry name" value="Sc_DH/Rdtase_CS"/>
</dbReference>
<dbReference type="RefSeq" id="WP_034772930.1">
    <property type="nucleotide sequence ID" value="NZ_CCRF01000093.1"/>
</dbReference>
<dbReference type="Proteomes" id="UP000032076">
    <property type="component" value="Unassembled WGS sequence"/>
</dbReference>
<feature type="binding site" evidence="8">
    <location>
        <position position="39"/>
    </location>
    <ligand>
        <name>NAD(+)</name>
        <dbReference type="ChEBI" id="CHEBI:57540"/>
    </ligand>
</feature>
<evidence type="ECO:0000313" key="9">
    <source>
        <dbReference type="EMBL" id="CEE02929.1"/>
    </source>
</evidence>